<name>A0AAN6WUA6_9PEZI</name>
<protein>
    <recommendedName>
        <fullName evidence="3">Protein kinase domain-containing protein</fullName>
    </recommendedName>
</protein>
<organism evidence="1 2">
    <name type="scientific">Podospora australis</name>
    <dbReference type="NCBI Taxonomy" id="1536484"/>
    <lineage>
        <taxon>Eukaryota</taxon>
        <taxon>Fungi</taxon>
        <taxon>Dikarya</taxon>
        <taxon>Ascomycota</taxon>
        <taxon>Pezizomycotina</taxon>
        <taxon>Sordariomycetes</taxon>
        <taxon>Sordariomycetidae</taxon>
        <taxon>Sordariales</taxon>
        <taxon>Podosporaceae</taxon>
        <taxon>Podospora</taxon>
    </lineage>
</organism>
<dbReference type="Gene3D" id="1.10.510.10">
    <property type="entry name" value="Transferase(Phosphotransferase) domain 1"/>
    <property type="match status" value="1"/>
</dbReference>
<accession>A0AAN6WUA6</accession>
<proteinExistence type="predicted"/>
<reference evidence="1" key="1">
    <citation type="journal article" date="2023" name="Mol. Phylogenet. Evol.">
        <title>Genome-scale phylogeny and comparative genomics of the fungal order Sordariales.</title>
        <authorList>
            <person name="Hensen N."/>
            <person name="Bonometti L."/>
            <person name="Westerberg I."/>
            <person name="Brannstrom I.O."/>
            <person name="Guillou S."/>
            <person name="Cros-Aarteil S."/>
            <person name="Calhoun S."/>
            <person name="Haridas S."/>
            <person name="Kuo A."/>
            <person name="Mondo S."/>
            <person name="Pangilinan J."/>
            <person name="Riley R."/>
            <person name="LaButti K."/>
            <person name="Andreopoulos B."/>
            <person name="Lipzen A."/>
            <person name="Chen C."/>
            <person name="Yan M."/>
            <person name="Daum C."/>
            <person name="Ng V."/>
            <person name="Clum A."/>
            <person name="Steindorff A."/>
            <person name="Ohm R.A."/>
            <person name="Martin F."/>
            <person name="Silar P."/>
            <person name="Natvig D.O."/>
            <person name="Lalanne C."/>
            <person name="Gautier V."/>
            <person name="Ament-Velasquez S.L."/>
            <person name="Kruys A."/>
            <person name="Hutchinson M.I."/>
            <person name="Powell A.J."/>
            <person name="Barry K."/>
            <person name="Miller A.N."/>
            <person name="Grigoriev I.V."/>
            <person name="Debuchy R."/>
            <person name="Gladieux P."/>
            <person name="Hiltunen Thoren M."/>
            <person name="Johannesson H."/>
        </authorList>
    </citation>
    <scope>NUCLEOTIDE SEQUENCE</scope>
    <source>
        <strain evidence="1">PSN309</strain>
    </source>
</reference>
<dbReference type="Proteomes" id="UP001302126">
    <property type="component" value="Unassembled WGS sequence"/>
</dbReference>
<evidence type="ECO:0000313" key="2">
    <source>
        <dbReference type="Proteomes" id="UP001302126"/>
    </source>
</evidence>
<dbReference type="SUPFAM" id="SSF56112">
    <property type="entry name" value="Protein kinase-like (PK-like)"/>
    <property type="match status" value="1"/>
</dbReference>
<comment type="caution">
    <text evidence="1">The sequence shown here is derived from an EMBL/GenBank/DDBJ whole genome shotgun (WGS) entry which is preliminary data.</text>
</comment>
<dbReference type="PANTHER" id="PTHR37542">
    <property type="entry name" value="HELO DOMAIN-CONTAINING PROTEIN-RELATED"/>
    <property type="match status" value="1"/>
</dbReference>
<sequence length="366" mass="41053">MPGAVGANLVLDHSQIQILSAFSRSHTLALFRPSDAAHDATLEDNVTTPHSSSQRALIEYVFLSQMGESESEYERVRKVLLLARILNCPKPKEFRVLRCVGFCAPKSQGHDNEYGFVYVFPSSCNSDSPPIPLRHFFAGAKRQLIPTLEGKFHIAKALSSSIFELHCYGWLHRNISSENVIFFVHADGKQAKTATTIAPTAADMEDPYIIGFHHSRPDGNVYCSDIRSAEDVSPDAIFYQHPDYGDNSTLRFEKRHDYYALGMVLLEIAFWRSCDNMWQEDRKRTPNSVIDRRAFKNKLVSRFVPRLAAVMGTAYMEAVQSCFSAQPFPSADNDSTVGGSGNAFSEDQDSQFFRNVVQKLDVCFVG</sequence>
<evidence type="ECO:0008006" key="3">
    <source>
        <dbReference type="Google" id="ProtNLM"/>
    </source>
</evidence>
<evidence type="ECO:0000313" key="1">
    <source>
        <dbReference type="EMBL" id="KAK4188329.1"/>
    </source>
</evidence>
<gene>
    <name evidence="1" type="ORF">QBC35DRAFT_496835</name>
</gene>
<dbReference type="PANTHER" id="PTHR37542:SF3">
    <property type="entry name" value="PRION-INHIBITION AND PROPAGATION HELO DOMAIN-CONTAINING PROTEIN"/>
    <property type="match status" value="1"/>
</dbReference>
<dbReference type="InterPro" id="IPR011009">
    <property type="entry name" value="Kinase-like_dom_sf"/>
</dbReference>
<dbReference type="AlphaFoldDB" id="A0AAN6WUA6"/>
<dbReference type="EMBL" id="MU864390">
    <property type="protein sequence ID" value="KAK4188329.1"/>
    <property type="molecule type" value="Genomic_DNA"/>
</dbReference>
<keyword evidence="2" id="KW-1185">Reference proteome</keyword>
<reference evidence="1" key="2">
    <citation type="submission" date="2023-05" db="EMBL/GenBank/DDBJ databases">
        <authorList>
            <consortium name="Lawrence Berkeley National Laboratory"/>
            <person name="Steindorff A."/>
            <person name="Hensen N."/>
            <person name="Bonometti L."/>
            <person name="Westerberg I."/>
            <person name="Brannstrom I.O."/>
            <person name="Guillou S."/>
            <person name="Cros-Aarteil S."/>
            <person name="Calhoun S."/>
            <person name="Haridas S."/>
            <person name="Kuo A."/>
            <person name="Mondo S."/>
            <person name="Pangilinan J."/>
            <person name="Riley R."/>
            <person name="Labutti K."/>
            <person name="Andreopoulos B."/>
            <person name="Lipzen A."/>
            <person name="Chen C."/>
            <person name="Yanf M."/>
            <person name="Daum C."/>
            <person name="Ng V."/>
            <person name="Clum A."/>
            <person name="Ohm R."/>
            <person name="Martin F."/>
            <person name="Silar P."/>
            <person name="Natvig D."/>
            <person name="Lalanne C."/>
            <person name="Gautier V."/>
            <person name="Ament-Velasquez S.L."/>
            <person name="Kruys A."/>
            <person name="Hutchinson M.I."/>
            <person name="Powell A.J."/>
            <person name="Barry K."/>
            <person name="Miller A.N."/>
            <person name="Grigoriev I.V."/>
            <person name="Debuchy R."/>
            <person name="Gladieux P."/>
            <person name="Thoren M.H."/>
            <person name="Johannesson H."/>
        </authorList>
    </citation>
    <scope>NUCLEOTIDE SEQUENCE</scope>
    <source>
        <strain evidence="1">PSN309</strain>
    </source>
</reference>